<gene>
    <name evidence="1" type="ORF">EV210_1182</name>
</gene>
<dbReference type="RefSeq" id="WP_132083106.1">
    <property type="nucleotide sequence ID" value="NZ_DAIMLW010000006.1"/>
</dbReference>
<evidence type="ECO:0000313" key="2">
    <source>
        <dbReference type="Proteomes" id="UP000295063"/>
    </source>
</evidence>
<reference evidence="1 2" key="1">
    <citation type="submission" date="2019-03" db="EMBL/GenBank/DDBJ databases">
        <title>Genomic Encyclopedia of Type Strains, Phase IV (KMG-IV): sequencing the most valuable type-strain genomes for metagenomic binning, comparative biology and taxonomic classification.</title>
        <authorList>
            <person name="Goeker M."/>
        </authorList>
    </citation>
    <scope>NUCLEOTIDE SEQUENCE [LARGE SCALE GENOMIC DNA]</scope>
    <source>
        <strain evidence="1 2">DSM 15969</strain>
    </source>
</reference>
<organism evidence="1 2">
    <name type="scientific">Anaerospora hongkongensis</name>
    <dbReference type="NCBI Taxonomy" id="244830"/>
    <lineage>
        <taxon>Bacteria</taxon>
        <taxon>Bacillati</taxon>
        <taxon>Bacillota</taxon>
        <taxon>Negativicutes</taxon>
        <taxon>Selenomonadales</taxon>
        <taxon>Sporomusaceae</taxon>
        <taxon>Anaerospora</taxon>
    </lineage>
</organism>
<accession>A0A4R1PPA3</accession>
<dbReference type="OrthoDB" id="1682766at2"/>
<dbReference type="Proteomes" id="UP000295063">
    <property type="component" value="Unassembled WGS sequence"/>
</dbReference>
<sequence length="98" mass="10339">MFIANEEEPIPDCSTAGTGFARTANTHTASESCGLPPRGFGVTDFHETEEIEAKKQAATVNCSTAGKGFARTDNVTTADENCAFPSKSFGLTDFGNKN</sequence>
<protein>
    <submittedName>
        <fullName evidence="1">Uncharacterized protein</fullName>
    </submittedName>
</protein>
<evidence type="ECO:0000313" key="1">
    <source>
        <dbReference type="EMBL" id="TCL33229.1"/>
    </source>
</evidence>
<keyword evidence="2" id="KW-1185">Reference proteome</keyword>
<dbReference type="AlphaFoldDB" id="A0A4R1PPA3"/>
<proteinExistence type="predicted"/>
<comment type="caution">
    <text evidence="1">The sequence shown here is derived from an EMBL/GenBank/DDBJ whole genome shotgun (WGS) entry which is preliminary data.</text>
</comment>
<name>A0A4R1PPA3_9FIRM</name>
<dbReference type="EMBL" id="SLUI01000018">
    <property type="protein sequence ID" value="TCL33229.1"/>
    <property type="molecule type" value="Genomic_DNA"/>
</dbReference>